<keyword evidence="1" id="KW-1133">Transmembrane helix</keyword>
<feature type="transmembrane region" description="Helical" evidence="1">
    <location>
        <begin position="7"/>
        <end position="25"/>
    </location>
</feature>
<dbReference type="Proteomes" id="UP000253951">
    <property type="component" value="Chromosome"/>
</dbReference>
<dbReference type="RefSeq" id="WP_114678310.1">
    <property type="nucleotide sequence ID" value="NZ_CP031188.1"/>
</dbReference>
<keyword evidence="1" id="KW-0812">Transmembrane</keyword>
<sequence>MKFKYRLAYYLFGAVIGVMFLIFFLDNKKAEFCYLPNCRVLKNIRSKGMTISPEAQKKLNERWVTIDDVKACTENGDVIFSKSKDKYKGGTIYIIEGKSTKNELIEVEVVNYDNKVLLKDINKI</sequence>
<dbReference type="OrthoDB" id="1466970at2"/>
<keyword evidence="3" id="KW-1185">Reference proteome</keyword>
<evidence type="ECO:0000313" key="2">
    <source>
        <dbReference type="EMBL" id="AXG74552.1"/>
    </source>
</evidence>
<accession>A0A345HD92</accession>
<dbReference type="EMBL" id="CP031188">
    <property type="protein sequence ID" value="AXG74552.1"/>
    <property type="molecule type" value="Genomic_DNA"/>
</dbReference>
<dbReference type="AlphaFoldDB" id="A0A345HD92"/>
<dbReference type="Pfam" id="PF14076">
    <property type="entry name" value="DUF4258"/>
    <property type="match status" value="1"/>
</dbReference>
<evidence type="ECO:0000256" key="1">
    <source>
        <dbReference type="SAM" id="Phobius"/>
    </source>
</evidence>
<name>A0A345HD92_9FLAO</name>
<evidence type="ECO:0000313" key="3">
    <source>
        <dbReference type="Proteomes" id="UP000253951"/>
    </source>
</evidence>
<proteinExistence type="predicted"/>
<dbReference type="KEGG" id="fat:DVK85_10020"/>
<reference evidence="2 3" key="1">
    <citation type="submission" date="2018-07" db="EMBL/GenBank/DDBJ databases">
        <title>Complete genome sequence of Flavobacterium arcticum type strain SM1502T.</title>
        <authorList>
            <person name="Li Y."/>
            <person name="Li D.-D."/>
        </authorList>
    </citation>
    <scope>NUCLEOTIDE SEQUENCE [LARGE SCALE GENOMIC DNA]</scope>
    <source>
        <strain evidence="2 3">SM1502</strain>
    </source>
</reference>
<organism evidence="2 3">
    <name type="scientific">Flavobacterium arcticum</name>
    <dbReference type="NCBI Taxonomy" id="1784713"/>
    <lineage>
        <taxon>Bacteria</taxon>
        <taxon>Pseudomonadati</taxon>
        <taxon>Bacteroidota</taxon>
        <taxon>Flavobacteriia</taxon>
        <taxon>Flavobacteriales</taxon>
        <taxon>Flavobacteriaceae</taxon>
        <taxon>Flavobacterium</taxon>
    </lineage>
</organism>
<protein>
    <submittedName>
        <fullName evidence="2">DUF4258 domain-containing protein</fullName>
    </submittedName>
</protein>
<keyword evidence="1" id="KW-0472">Membrane</keyword>
<dbReference type="InterPro" id="IPR025354">
    <property type="entry name" value="DUF4258"/>
</dbReference>
<gene>
    <name evidence="2" type="ORF">DVK85_10020</name>
</gene>